<evidence type="ECO:0000259" key="3">
    <source>
        <dbReference type="PROSITE" id="PS50076"/>
    </source>
</evidence>
<keyword evidence="1" id="KW-0143">Chaperone</keyword>
<accession>A0ABN9R4H1</accession>
<proteinExistence type="predicted"/>
<gene>
    <name evidence="4" type="ORF">PCOR1329_LOCUS16658</name>
</gene>
<feature type="compositionally biased region" description="Low complexity" evidence="2">
    <location>
        <begin position="117"/>
        <end position="131"/>
    </location>
</feature>
<dbReference type="InterPro" id="IPR018253">
    <property type="entry name" value="DnaJ_domain_CS"/>
</dbReference>
<dbReference type="SMART" id="SM00271">
    <property type="entry name" value="DnaJ"/>
    <property type="match status" value="1"/>
</dbReference>
<dbReference type="InterPro" id="IPR051938">
    <property type="entry name" value="Apopto_cytoskel_mod"/>
</dbReference>
<dbReference type="CDD" id="cd06257">
    <property type="entry name" value="DnaJ"/>
    <property type="match status" value="1"/>
</dbReference>
<dbReference type="EMBL" id="CAUYUJ010005114">
    <property type="protein sequence ID" value="CAK0812353.1"/>
    <property type="molecule type" value="Genomic_DNA"/>
</dbReference>
<keyword evidence="5" id="KW-1185">Reference proteome</keyword>
<dbReference type="PANTHER" id="PTHR44145:SF3">
    <property type="entry name" value="DNAJ HOMOLOG SUBFAMILY A MEMBER 3, MITOCHONDRIAL"/>
    <property type="match status" value="1"/>
</dbReference>
<dbReference type="SUPFAM" id="SSF46565">
    <property type="entry name" value="Chaperone J-domain"/>
    <property type="match status" value="1"/>
</dbReference>
<feature type="domain" description="J" evidence="3">
    <location>
        <begin position="9"/>
        <end position="79"/>
    </location>
</feature>
<comment type="caution">
    <text evidence="4">The sequence shown here is derived from an EMBL/GenBank/DDBJ whole genome shotgun (WGS) entry which is preliminary data.</text>
</comment>
<dbReference type="Pfam" id="PF00226">
    <property type="entry name" value="DnaJ"/>
    <property type="match status" value="1"/>
</dbReference>
<dbReference type="PANTHER" id="PTHR44145">
    <property type="entry name" value="DNAJ HOMOLOG SUBFAMILY A MEMBER 3, MITOCHONDRIAL"/>
    <property type="match status" value="1"/>
</dbReference>
<protein>
    <recommendedName>
        <fullName evidence="3">J domain-containing protein</fullName>
    </recommendedName>
</protein>
<dbReference type="PROSITE" id="PS50076">
    <property type="entry name" value="DNAJ_2"/>
    <property type="match status" value="1"/>
</dbReference>
<dbReference type="PROSITE" id="PS00636">
    <property type="entry name" value="DNAJ_1"/>
    <property type="match status" value="1"/>
</dbReference>
<evidence type="ECO:0000313" key="5">
    <source>
        <dbReference type="Proteomes" id="UP001189429"/>
    </source>
</evidence>
<dbReference type="PRINTS" id="PR00625">
    <property type="entry name" value="JDOMAIN"/>
</dbReference>
<evidence type="ECO:0000256" key="1">
    <source>
        <dbReference type="ARBA" id="ARBA00023186"/>
    </source>
</evidence>
<evidence type="ECO:0000256" key="2">
    <source>
        <dbReference type="SAM" id="MobiDB-lite"/>
    </source>
</evidence>
<name>A0ABN9R4H1_9DINO</name>
<reference evidence="4" key="1">
    <citation type="submission" date="2023-10" db="EMBL/GenBank/DDBJ databases">
        <authorList>
            <person name="Chen Y."/>
            <person name="Shah S."/>
            <person name="Dougan E. K."/>
            <person name="Thang M."/>
            <person name="Chan C."/>
        </authorList>
    </citation>
    <scope>NUCLEOTIDE SEQUENCE [LARGE SCALE GENOMIC DNA]</scope>
</reference>
<feature type="region of interest" description="Disordered" evidence="2">
    <location>
        <begin position="106"/>
        <end position="131"/>
    </location>
</feature>
<feature type="non-terminal residue" evidence="4">
    <location>
        <position position="131"/>
    </location>
</feature>
<dbReference type="Proteomes" id="UP001189429">
    <property type="component" value="Unassembled WGS sequence"/>
</dbReference>
<dbReference type="Gene3D" id="1.10.287.110">
    <property type="entry name" value="DnaJ domain"/>
    <property type="match status" value="1"/>
</dbReference>
<dbReference type="InterPro" id="IPR036869">
    <property type="entry name" value="J_dom_sf"/>
</dbReference>
<dbReference type="InterPro" id="IPR001623">
    <property type="entry name" value="DnaJ_domain"/>
</dbReference>
<evidence type="ECO:0000313" key="4">
    <source>
        <dbReference type="EMBL" id="CAK0812353.1"/>
    </source>
</evidence>
<sequence length="131" mass="14888">MTSCRVEVDYYKLLEVDSFATTRDVKGAYRRLALLYHPDKNLDKTPEALSKMQEEFSRIQEAYEILNDRATRRQYDRQKFDEARAKSQGMGMGLFSQGTKAESGVWERWSGEKRRAQAAGPGDAEAAAARG</sequence>
<organism evidence="4 5">
    <name type="scientific">Prorocentrum cordatum</name>
    <dbReference type="NCBI Taxonomy" id="2364126"/>
    <lineage>
        <taxon>Eukaryota</taxon>
        <taxon>Sar</taxon>
        <taxon>Alveolata</taxon>
        <taxon>Dinophyceae</taxon>
        <taxon>Prorocentrales</taxon>
        <taxon>Prorocentraceae</taxon>
        <taxon>Prorocentrum</taxon>
    </lineage>
</organism>